<evidence type="ECO:0000256" key="1">
    <source>
        <dbReference type="SAM" id="SignalP"/>
    </source>
</evidence>
<protein>
    <submittedName>
        <fullName evidence="2">Uncharacterized protein</fullName>
    </submittedName>
</protein>
<feature type="signal peptide" evidence="1">
    <location>
        <begin position="1"/>
        <end position="25"/>
    </location>
</feature>
<sequence precursor="true">MICRVICVAVVVIGALALDLQPAEAGGPFGFANRRAQNAPVEQPWHAGYQNIQYGQPIGLVVPPTVKMRQTYSWGVSQNLMYPVTQQYGRNNPGYGYAPGTGFRHTPNWPSHTDQFGVHYVRAPW</sequence>
<dbReference type="Proteomes" id="UP000320672">
    <property type="component" value="Chromosome"/>
</dbReference>
<evidence type="ECO:0000313" key="2">
    <source>
        <dbReference type="EMBL" id="QDS96668.1"/>
    </source>
</evidence>
<gene>
    <name evidence="2" type="ORF">FF011L_54800</name>
</gene>
<evidence type="ECO:0000313" key="3">
    <source>
        <dbReference type="Proteomes" id="UP000320672"/>
    </source>
</evidence>
<reference evidence="2 3" key="1">
    <citation type="submission" date="2019-02" db="EMBL/GenBank/DDBJ databases">
        <title>Deep-cultivation of Planctomycetes and their phenomic and genomic characterization uncovers novel biology.</title>
        <authorList>
            <person name="Wiegand S."/>
            <person name="Jogler M."/>
            <person name="Boedeker C."/>
            <person name="Pinto D."/>
            <person name="Vollmers J."/>
            <person name="Rivas-Marin E."/>
            <person name="Kohn T."/>
            <person name="Peeters S.H."/>
            <person name="Heuer A."/>
            <person name="Rast P."/>
            <person name="Oberbeckmann S."/>
            <person name="Bunk B."/>
            <person name="Jeske O."/>
            <person name="Meyerdierks A."/>
            <person name="Storesund J.E."/>
            <person name="Kallscheuer N."/>
            <person name="Luecker S."/>
            <person name="Lage O.M."/>
            <person name="Pohl T."/>
            <person name="Merkel B.J."/>
            <person name="Hornburger P."/>
            <person name="Mueller R.-W."/>
            <person name="Bruemmer F."/>
            <person name="Labrenz M."/>
            <person name="Spormann A.M."/>
            <person name="Op den Camp H."/>
            <person name="Overmann J."/>
            <person name="Amann R."/>
            <person name="Jetten M.S.M."/>
            <person name="Mascher T."/>
            <person name="Medema M.H."/>
            <person name="Devos D.P."/>
            <person name="Kaster A.-K."/>
            <person name="Ovreas L."/>
            <person name="Rohde M."/>
            <person name="Galperin M.Y."/>
            <person name="Jogler C."/>
        </authorList>
    </citation>
    <scope>NUCLEOTIDE SEQUENCE [LARGE SCALE GENOMIC DNA]</scope>
    <source>
        <strain evidence="2 3">FF011L</strain>
    </source>
</reference>
<organism evidence="2 3">
    <name type="scientific">Roseimaritima multifibrata</name>
    <dbReference type="NCBI Taxonomy" id="1930274"/>
    <lineage>
        <taxon>Bacteria</taxon>
        <taxon>Pseudomonadati</taxon>
        <taxon>Planctomycetota</taxon>
        <taxon>Planctomycetia</taxon>
        <taxon>Pirellulales</taxon>
        <taxon>Pirellulaceae</taxon>
        <taxon>Roseimaritima</taxon>
    </lineage>
</organism>
<dbReference type="OrthoDB" id="211632at2"/>
<proteinExistence type="predicted"/>
<dbReference type="EMBL" id="CP036262">
    <property type="protein sequence ID" value="QDS96668.1"/>
    <property type="molecule type" value="Genomic_DNA"/>
</dbReference>
<accession>A0A517MP68</accession>
<keyword evidence="3" id="KW-1185">Reference proteome</keyword>
<feature type="chain" id="PRO_5022101267" evidence="1">
    <location>
        <begin position="26"/>
        <end position="125"/>
    </location>
</feature>
<dbReference type="AlphaFoldDB" id="A0A517MP68"/>
<dbReference type="KEGG" id="rml:FF011L_54800"/>
<dbReference type="RefSeq" id="WP_145354772.1">
    <property type="nucleotide sequence ID" value="NZ_CP036262.1"/>
</dbReference>
<keyword evidence="1" id="KW-0732">Signal</keyword>
<name>A0A517MP68_9BACT</name>